<reference evidence="3" key="1">
    <citation type="submission" date="2018-05" db="EMBL/GenBank/DDBJ databases">
        <title>Complete Genome Sequence of Methylobacterium sp. 17SD2-17.</title>
        <authorList>
            <person name="Srinivasan S."/>
        </authorList>
    </citation>
    <scope>NUCLEOTIDE SEQUENCE [LARGE SCALE GENOMIC DNA]</scope>
    <source>
        <strain evidence="3">17SD2-17</strain>
    </source>
</reference>
<keyword evidence="3" id="KW-1185">Reference proteome</keyword>
<sequence length="72" mass="7498">MFAAGSRGPVSHRIVDSYPAVEHHLGRPRRGRPANDNRGPVAFGTAARLTLSGALFGVLVLIAALAGPWPLG</sequence>
<dbReference type="KEGG" id="mets:DK389_13775"/>
<dbReference type="EMBL" id="CP029550">
    <property type="protein sequence ID" value="AWN41387.1"/>
    <property type="molecule type" value="Genomic_DNA"/>
</dbReference>
<organism evidence="2 3">
    <name type="scientific">Methylobacterium durans</name>
    <dbReference type="NCBI Taxonomy" id="2202825"/>
    <lineage>
        <taxon>Bacteria</taxon>
        <taxon>Pseudomonadati</taxon>
        <taxon>Pseudomonadota</taxon>
        <taxon>Alphaproteobacteria</taxon>
        <taxon>Hyphomicrobiales</taxon>
        <taxon>Methylobacteriaceae</taxon>
        <taxon>Methylobacterium</taxon>
    </lineage>
</organism>
<accession>A0A2U8W5P5</accession>
<keyword evidence="1" id="KW-1133">Transmembrane helix</keyword>
<dbReference type="Proteomes" id="UP000245926">
    <property type="component" value="Chromosome"/>
</dbReference>
<name>A0A2U8W5P5_9HYPH</name>
<gene>
    <name evidence="2" type="ORF">DK389_13775</name>
</gene>
<dbReference type="RefSeq" id="WP_109890356.1">
    <property type="nucleotide sequence ID" value="NZ_CP029550.1"/>
</dbReference>
<feature type="transmembrane region" description="Helical" evidence="1">
    <location>
        <begin position="49"/>
        <end position="69"/>
    </location>
</feature>
<keyword evidence="1" id="KW-0472">Membrane</keyword>
<evidence type="ECO:0000313" key="3">
    <source>
        <dbReference type="Proteomes" id="UP000245926"/>
    </source>
</evidence>
<keyword evidence="1" id="KW-0812">Transmembrane</keyword>
<proteinExistence type="predicted"/>
<evidence type="ECO:0000313" key="2">
    <source>
        <dbReference type="EMBL" id="AWN41387.1"/>
    </source>
</evidence>
<protein>
    <submittedName>
        <fullName evidence="2">Uncharacterized protein</fullName>
    </submittedName>
</protein>
<dbReference type="AlphaFoldDB" id="A0A2U8W5P5"/>
<evidence type="ECO:0000256" key="1">
    <source>
        <dbReference type="SAM" id="Phobius"/>
    </source>
</evidence>